<feature type="chain" id="PRO_5008632486" evidence="1">
    <location>
        <begin position="25"/>
        <end position="302"/>
    </location>
</feature>
<dbReference type="STRING" id="688.A6E04_09365"/>
<dbReference type="InterPro" id="IPR053195">
    <property type="entry name" value="Bax-like"/>
</dbReference>
<comment type="caution">
    <text evidence="3">The sequence shown here is derived from an EMBL/GenBank/DDBJ whole genome shotgun (WGS) entry which is preliminary data.</text>
</comment>
<dbReference type="Gene3D" id="1.10.530.10">
    <property type="match status" value="1"/>
</dbReference>
<keyword evidence="1" id="KW-0732">Signal</keyword>
<evidence type="ECO:0000313" key="3">
    <source>
        <dbReference type="EMBL" id="OCH22050.1"/>
    </source>
</evidence>
<accession>A0A1B9P112</accession>
<dbReference type="Pfam" id="PF01832">
    <property type="entry name" value="Glucosaminidase"/>
    <property type="match status" value="1"/>
</dbReference>
<evidence type="ECO:0000256" key="1">
    <source>
        <dbReference type="SAM" id="SignalP"/>
    </source>
</evidence>
<dbReference type="Proteomes" id="UP000093523">
    <property type="component" value="Unassembled WGS sequence"/>
</dbReference>
<dbReference type="PANTHER" id="PTHR40572:SF1">
    <property type="entry name" value="PROTEIN BAX"/>
    <property type="match status" value="1"/>
</dbReference>
<dbReference type="RefSeq" id="WP_017020551.1">
    <property type="nucleotide sequence ID" value="NZ_CAWMPN010000008.1"/>
</dbReference>
<dbReference type="InterPro" id="IPR002901">
    <property type="entry name" value="MGlyc_endo_b_GlcNAc-like_dom"/>
</dbReference>
<evidence type="ECO:0000259" key="2">
    <source>
        <dbReference type="Pfam" id="PF01832"/>
    </source>
</evidence>
<gene>
    <name evidence="3" type="ORF">A6E04_09365</name>
</gene>
<name>A0A1B9P112_ALILO</name>
<feature type="domain" description="Mannosyl-glycoprotein endo-beta-N-acetylglucosamidase-like" evidence="2">
    <location>
        <begin position="158"/>
        <end position="281"/>
    </location>
</feature>
<evidence type="ECO:0000313" key="4">
    <source>
        <dbReference type="Proteomes" id="UP000093523"/>
    </source>
</evidence>
<organism evidence="3 4">
    <name type="scientific">Aliivibrio logei</name>
    <name type="common">Vibrio logei</name>
    <dbReference type="NCBI Taxonomy" id="688"/>
    <lineage>
        <taxon>Bacteria</taxon>
        <taxon>Pseudomonadati</taxon>
        <taxon>Pseudomonadota</taxon>
        <taxon>Gammaproteobacteria</taxon>
        <taxon>Vibrionales</taxon>
        <taxon>Vibrionaceae</taxon>
        <taxon>Aliivibrio</taxon>
    </lineage>
</organism>
<dbReference type="GO" id="GO:0004040">
    <property type="term" value="F:amidase activity"/>
    <property type="evidence" value="ECO:0007669"/>
    <property type="project" value="InterPro"/>
</dbReference>
<reference evidence="3 4" key="1">
    <citation type="submission" date="2016-06" db="EMBL/GenBank/DDBJ databases">
        <authorList>
            <person name="Kjaerup R.B."/>
            <person name="Dalgaard T.S."/>
            <person name="Juul-Madsen H.R."/>
        </authorList>
    </citation>
    <scope>NUCLEOTIDE SEQUENCE [LARGE SCALE GENOMIC DNA]</scope>
    <source>
        <strain evidence="3 4">1S159</strain>
    </source>
</reference>
<sequence>MSLSKKLKHISASLLLIASSSAIANTSLPLSPEKITQPYPEVKVETIHSAQSLISEFKEHQYQLSNIKKNNTVPVFFVENLPDNLNSLPVEEKISGFIRLLLPTIIDVNKHIITVRNEAISLSKQPKTEWTKEESLWMSNLMASYDVKTNNIDELLLHLDIIPVGMVLAQGIDESGWGTSYFAINGNSLFGEHLSSQGGKYLSTPGGHVKVAAFDNLFEGTARYMYNLNTTSAYHDLWTLRQQLRKDNKLSGYELVESLSHYSTRGQAYVDNLQALIKNHHLDSFDNVEFNYTTPIRIRFTK</sequence>
<protein>
    <submittedName>
        <fullName evidence="3">Glucosaminidase</fullName>
    </submittedName>
</protein>
<dbReference type="PANTHER" id="PTHR40572">
    <property type="entry name" value="PROTEIN BAX"/>
    <property type="match status" value="1"/>
</dbReference>
<dbReference type="EMBL" id="MAJU01000008">
    <property type="protein sequence ID" value="OCH22050.1"/>
    <property type="molecule type" value="Genomic_DNA"/>
</dbReference>
<proteinExistence type="predicted"/>
<dbReference type="OrthoDB" id="9788155at2"/>
<dbReference type="AlphaFoldDB" id="A0A1B9P112"/>
<feature type="signal peptide" evidence="1">
    <location>
        <begin position="1"/>
        <end position="24"/>
    </location>
</feature>